<proteinExistence type="predicted"/>
<dbReference type="GO" id="GO:0005768">
    <property type="term" value="C:endosome"/>
    <property type="evidence" value="ECO:0007669"/>
    <property type="project" value="TreeGrafter"/>
</dbReference>
<evidence type="ECO:0000313" key="3">
    <source>
        <dbReference type="EMBL" id="MBY18024.1"/>
    </source>
</evidence>
<organism evidence="3">
    <name type="scientific">Schizaphis graminum</name>
    <name type="common">Green bug aphid</name>
    <dbReference type="NCBI Taxonomy" id="13262"/>
    <lineage>
        <taxon>Eukaryota</taxon>
        <taxon>Metazoa</taxon>
        <taxon>Ecdysozoa</taxon>
        <taxon>Arthropoda</taxon>
        <taxon>Hexapoda</taxon>
        <taxon>Insecta</taxon>
        <taxon>Pterygota</taxon>
        <taxon>Neoptera</taxon>
        <taxon>Paraneoptera</taxon>
        <taxon>Hemiptera</taxon>
        <taxon>Sternorrhyncha</taxon>
        <taxon>Aphidomorpha</taxon>
        <taxon>Aphidoidea</taxon>
        <taxon>Aphididae</taxon>
        <taxon>Aphidini</taxon>
        <taxon>Schizaphis</taxon>
    </lineage>
</organism>
<dbReference type="InterPro" id="IPR018791">
    <property type="entry name" value="UV_resistance/autophagy_Atg14"/>
</dbReference>
<dbReference type="AlphaFoldDB" id="A0A2S2NLI7"/>
<dbReference type="PANTHER" id="PTHR15157">
    <property type="entry name" value="UV RADIATION RESISTANCE-ASSOCIATED GENE PROTEIN"/>
    <property type="match status" value="1"/>
</dbReference>
<dbReference type="EMBL" id="GGMR01005405">
    <property type="protein sequence ID" value="MBY18024.1"/>
    <property type="molecule type" value="Transcribed_RNA"/>
</dbReference>
<accession>A0A2S2NLI7</accession>
<feature type="region of interest" description="Disordered" evidence="2">
    <location>
        <begin position="193"/>
        <end position="249"/>
    </location>
</feature>
<evidence type="ECO:0000256" key="1">
    <source>
        <dbReference type="ARBA" id="ARBA00023054"/>
    </source>
</evidence>
<protein>
    <submittedName>
        <fullName evidence="3">UV radiation resistance-associated protein</fullName>
    </submittedName>
</protein>
<evidence type="ECO:0000256" key="2">
    <source>
        <dbReference type="SAM" id="MobiDB-lite"/>
    </source>
</evidence>
<dbReference type="PANTHER" id="PTHR15157:SF5">
    <property type="entry name" value="UV RADIATION RESISTANCE-ASSOCIATED GENE PROTEIN"/>
    <property type="match status" value="1"/>
</dbReference>
<dbReference type="GO" id="GO:0000149">
    <property type="term" value="F:SNARE binding"/>
    <property type="evidence" value="ECO:0007669"/>
    <property type="project" value="TreeGrafter"/>
</dbReference>
<reference evidence="3" key="1">
    <citation type="submission" date="2018-04" db="EMBL/GenBank/DDBJ databases">
        <title>Transcriptome of Schizaphis graminum biotype I.</title>
        <authorList>
            <person name="Scully E.D."/>
            <person name="Geib S.M."/>
            <person name="Palmer N.A."/>
            <person name="Koch K."/>
            <person name="Bradshaw J."/>
            <person name="Heng-Moss T."/>
            <person name="Sarath G."/>
        </authorList>
    </citation>
    <scope>NUCLEOTIDE SEQUENCE</scope>
</reference>
<feature type="compositionally biased region" description="Basic and acidic residues" evidence="2">
    <location>
        <begin position="206"/>
        <end position="223"/>
    </location>
</feature>
<dbReference type="GO" id="GO:0032991">
    <property type="term" value="C:protein-containing complex"/>
    <property type="evidence" value="ECO:0007669"/>
    <property type="project" value="UniProtKB-ARBA"/>
</dbReference>
<dbReference type="Pfam" id="PF10186">
    <property type="entry name" value="ATG14"/>
    <property type="match status" value="1"/>
</dbReference>
<name>A0A2S2NLI7_SCHGA</name>
<sequence length="249" mass="28309">MNETLCINIHQLKQLSNTSNSIDTLSALNSQLIYRKKQLVSELNFIYPITEVNENISICDVHLPNSENFDGCNDIQLSIGLGYVAHLILMISYFLNIPLRYPINHVGSRSKIIDHISLDIQDRERLFPLFGRTKARLEFNYAVYLLNKNIAQLRWYNGYSTNDLRTTLYNCLVMLQPQSSLLKLQTSKFTSSNSSLESSLNIPPRSSRDVYKEDTSSSDDSKIKGIPHSSSDPSLAEDKTQAYNDFNSS</sequence>
<dbReference type="GO" id="GO:0000323">
    <property type="term" value="C:lytic vacuole"/>
    <property type="evidence" value="ECO:0007669"/>
    <property type="project" value="TreeGrafter"/>
</dbReference>
<dbReference type="GO" id="GO:0035493">
    <property type="term" value="P:SNARE complex assembly"/>
    <property type="evidence" value="ECO:0007669"/>
    <property type="project" value="TreeGrafter"/>
</dbReference>
<keyword evidence="1" id="KW-0175">Coiled coil</keyword>
<gene>
    <name evidence="3" type="primary">UVRAG</name>
    <name evidence="3" type="ORF">g.49814</name>
</gene>